<accession>A0A0J7KMM6</accession>
<dbReference type="FunFam" id="3.30.70.270:FF:000026">
    <property type="entry name" value="Transposon Ty3-G Gag-Pol polyprotein"/>
    <property type="match status" value="1"/>
</dbReference>
<keyword evidence="5" id="KW-0064">Aspartyl protease</keyword>
<protein>
    <recommendedName>
        <fullName evidence="13">Reverse transcriptase domain-containing protein</fullName>
    </recommendedName>
</protein>
<evidence type="ECO:0000256" key="5">
    <source>
        <dbReference type="ARBA" id="ARBA00022750"/>
    </source>
</evidence>
<dbReference type="GO" id="GO:0016779">
    <property type="term" value="F:nucleotidyltransferase activity"/>
    <property type="evidence" value="ECO:0007669"/>
    <property type="project" value="UniProtKB-KW"/>
</dbReference>
<dbReference type="PaxDb" id="67767-A0A0J7KMM6"/>
<dbReference type="Pfam" id="PF00078">
    <property type="entry name" value="RVT_1"/>
    <property type="match status" value="1"/>
</dbReference>
<sequence length="767" mass="87266">MVGTKATRTLAGKMERARLEAQTLDELRQEALKYQLPISSDRTRLIETILLHFEQNSPLDEMLPATQRPRTQSARSRIGSGHAEQSAVSTASPAQAVTLLAPQIPEYGGTDKENIHVWTQKVDRVAQVHRAFGDVVLLAASSKLTKMAKQWYEMQSGHVLESWSELKRALTKMFDRRISFKAAMQRIEARKWNSSKESFDQYAIDKLALIHRLDLPSTDTINLIIGGIQHSSLRAKALTLTTHSVDQFLEAMRRITYRVDEFEKKNLNQHKGAKNKDSIHRGSDSKTHGQRDSKVNDGVCNYCKKKGHWKANCLALKRKERTAATTSSPSPTAKAASPSQPTTAALAETKKDKFYLSGPLVKINNINNINCNLNALMDTGSPVSFIALDNFSRFFGLSVDALEPVDRKFNALPKTPINVLEKINSLVRFEDFPDRTFQITLHVDSPDFSDMNLIIGRDFLEDHELTLIFRPSKSSSNTFTQLLLQTDVCYTGINTESMLDECEIDFGLTEKQQLKDTILNCMNMDASMIDDDYCTDSSNMLNYHSEALAEFQKRIVQILQPFIREDKILVYIDDILIASRSVEENLNVLREVLLTLRKYGFELNFAKCKFLKKKIEFLGYIISRDQITMSDRHTQAIKSFPVPKNVHQLQRFLGLANYFRKFIQDYARKARPLHNLLRKTAEFDFDLDCVTAFELLKKELTAYPVLHLYNLAAQTELHTDASSQGLGAILLQKQSNAKWETRLHILVRQLIKRKRSIIASSLRCSPL</sequence>
<dbReference type="InterPro" id="IPR050951">
    <property type="entry name" value="Retrovirus_Pol_polyprotein"/>
</dbReference>
<keyword evidence="3" id="KW-0548">Nucleotidyltransferase</keyword>
<dbReference type="PANTHER" id="PTHR37984:SF5">
    <property type="entry name" value="PROTEIN NYNRIN-LIKE"/>
    <property type="match status" value="1"/>
</dbReference>
<dbReference type="SUPFAM" id="SSF57756">
    <property type="entry name" value="Retrovirus zinc finger-like domains"/>
    <property type="match status" value="1"/>
</dbReference>
<dbReference type="InterPro" id="IPR043502">
    <property type="entry name" value="DNA/RNA_pol_sf"/>
</dbReference>
<feature type="domain" description="Reverse transcriptase/retrotransposon-derived protein RNase H-like" evidence="10">
    <location>
        <begin position="688"/>
        <end position="740"/>
    </location>
</feature>
<feature type="region of interest" description="Disordered" evidence="8">
    <location>
        <begin position="267"/>
        <end position="294"/>
    </location>
</feature>
<gene>
    <name evidence="11" type="ORF">RF55_8496</name>
</gene>
<dbReference type="GO" id="GO:0003676">
    <property type="term" value="F:nucleic acid binding"/>
    <property type="evidence" value="ECO:0007669"/>
    <property type="project" value="InterPro"/>
</dbReference>
<dbReference type="Proteomes" id="UP000036403">
    <property type="component" value="Unassembled WGS sequence"/>
</dbReference>
<keyword evidence="6" id="KW-0255">Endonuclease</keyword>
<feature type="region of interest" description="Disordered" evidence="8">
    <location>
        <begin position="322"/>
        <end position="343"/>
    </location>
</feature>
<proteinExistence type="predicted"/>
<evidence type="ECO:0000256" key="8">
    <source>
        <dbReference type="SAM" id="MobiDB-lite"/>
    </source>
</evidence>
<dbReference type="Gene3D" id="4.10.60.10">
    <property type="entry name" value="Zinc finger, CCHC-type"/>
    <property type="match status" value="1"/>
</dbReference>
<dbReference type="InterPro" id="IPR021109">
    <property type="entry name" value="Peptidase_aspartic_dom_sf"/>
</dbReference>
<dbReference type="GO" id="GO:0006508">
    <property type="term" value="P:proteolysis"/>
    <property type="evidence" value="ECO:0007669"/>
    <property type="project" value="UniProtKB-KW"/>
</dbReference>
<dbReference type="InterPro" id="IPR000477">
    <property type="entry name" value="RT_dom"/>
</dbReference>
<dbReference type="PANTHER" id="PTHR37984">
    <property type="entry name" value="PROTEIN CBG26694"/>
    <property type="match status" value="1"/>
</dbReference>
<keyword evidence="12" id="KW-1185">Reference proteome</keyword>
<evidence type="ECO:0000259" key="10">
    <source>
        <dbReference type="Pfam" id="PF17919"/>
    </source>
</evidence>
<organism evidence="11 12">
    <name type="scientific">Lasius niger</name>
    <name type="common">Black garden ant</name>
    <dbReference type="NCBI Taxonomy" id="67767"/>
    <lineage>
        <taxon>Eukaryota</taxon>
        <taxon>Metazoa</taxon>
        <taxon>Ecdysozoa</taxon>
        <taxon>Arthropoda</taxon>
        <taxon>Hexapoda</taxon>
        <taxon>Insecta</taxon>
        <taxon>Pterygota</taxon>
        <taxon>Neoptera</taxon>
        <taxon>Endopterygota</taxon>
        <taxon>Hymenoptera</taxon>
        <taxon>Apocrita</taxon>
        <taxon>Aculeata</taxon>
        <taxon>Formicoidea</taxon>
        <taxon>Formicidae</taxon>
        <taxon>Formicinae</taxon>
        <taxon>Lasius</taxon>
        <taxon>Lasius</taxon>
    </lineage>
</organism>
<dbReference type="InterPro" id="IPR043128">
    <property type="entry name" value="Rev_trsase/Diguanyl_cyclase"/>
</dbReference>
<dbReference type="GO" id="GO:0004190">
    <property type="term" value="F:aspartic-type endopeptidase activity"/>
    <property type="evidence" value="ECO:0007669"/>
    <property type="project" value="UniProtKB-KW"/>
</dbReference>
<dbReference type="STRING" id="67767.A0A0J7KMM6"/>
<evidence type="ECO:0000256" key="4">
    <source>
        <dbReference type="ARBA" id="ARBA00022722"/>
    </source>
</evidence>
<evidence type="ECO:0000256" key="1">
    <source>
        <dbReference type="ARBA" id="ARBA00022670"/>
    </source>
</evidence>
<dbReference type="GO" id="GO:0008270">
    <property type="term" value="F:zinc ion binding"/>
    <property type="evidence" value="ECO:0007669"/>
    <property type="project" value="InterPro"/>
</dbReference>
<dbReference type="Pfam" id="PF17919">
    <property type="entry name" value="RT_RNaseH_2"/>
    <property type="match status" value="1"/>
</dbReference>
<keyword evidence="6" id="KW-0378">Hydrolase</keyword>
<dbReference type="GO" id="GO:0071897">
    <property type="term" value="P:DNA biosynthetic process"/>
    <property type="evidence" value="ECO:0007669"/>
    <property type="project" value="UniProtKB-ARBA"/>
</dbReference>
<reference evidence="11 12" key="1">
    <citation type="submission" date="2015-04" db="EMBL/GenBank/DDBJ databases">
        <title>Lasius niger genome sequencing.</title>
        <authorList>
            <person name="Konorov E.A."/>
            <person name="Nikitin M.A."/>
            <person name="Kirill M.V."/>
            <person name="Chang P."/>
        </authorList>
    </citation>
    <scope>NUCLEOTIDE SEQUENCE [LARGE SCALE GENOMIC DNA]</scope>
    <source>
        <tissue evidence="11">Whole</tissue>
    </source>
</reference>
<keyword evidence="4" id="KW-0540">Nuclease</keyword>
<feature type="domain" description="Reverse transcriptase" evidence="9">
    <location>
        <begin position="551"/>
        <end position="622"/>
    </location>
</feature>
<evidence type="ECO:0000313" key="12">
    <source>
        <dbReference type="Proteomes" id="UP000036403"/>
    </source>
</evidence>
<evidence type="ECO:0000256" key="6">
    <source>
        <dbReference type="ARBA" id="ARBA00022759"/>
    </source>
</evidence>
<keyword evidence="7" id="KW-0511">Multifunctional enzyme</keyword>
<dbReference type="Gene3D" id="3.30.70.270">
    <property type="match status" value="2"/>
</dbReference>
<evidence type="ECO:0000259" key="9">
    <source>
        <dbReference type="Pfam" id="PF00078"/>
    </source>
</evidence>
<dbReference type="Gene3D" id="2.40.70.10">
    <property type="entry name" value="Acid Proteases"/>
    <property type="match status" value="1"/>
</dbReference>
<evidence type="ECO:0008006" key="13">
    <source>
        <dbReference type="Google" id="ProtNLM"/>
    </source>
</evidence>
<feature type="compositionally biased region" description="Low complexity" evidence="8">
    <location>
        <begin position="323"/>
        <end position="343"/>
    </location>
</feature>
<evidence type="ECO:0000256" key="2">
    <source>
        <dbReference type="ARBA" id="ARBA00022679"/>
    </source>
</evidence>
<evidence type="ECO:0000313" key="11">
    <source>
        <dbReference type="EMBL" id="KMQ91613.1"/>
    </source>
</evidence>
<evidence type="ECO:0000256" key="7">
    <source>
        <dbReference type="ARBA" id="ARBA00023268"/>
    </source>
</evidence>
<dbReference type="OrthoDB" id="7555206at2759"/>
<comment type="caution">
    <text evidence="11">The sequence shown here is derived from an EMBL/GenBank/DDBJ whole genome shotgun (WGS) entry which is preliminary data.</text>
</comment>
<feature type="compositionally biased region" description="Basic and acidic residues" evidence="8">
    <location>
        <begin position="274"/>
        <end position="294"/>
    </location>
</feature>
<keyword evidence="2" id="KW-0808">Transferase</keyword>
<dbReference type="GO" id="GO:0004519">
    <property type="term" value="F:endonuclease activity"/>
    <property type="evidence" value="ECO:0007669"/>
    <property type="project" value="UniProtKB-KW"/>
</dbReference>
<dbReference type="EMBL" id="LBMM01005317">
    <property type="protein sequence ID" value="KMQ91613.1"/>
    <property type="molecule type" value="Genomic_DNA"/>
</dbReference>
<dbReference type="AlphaFoldDB" id="A0A0J7KMM6"/>
<name>A0A0J7KMM6_LASNI</name>
<dbReference type="SUPFAM" id="SSF56672">
    <property type="entry name" value="DNA/RNA polymerases"/>
    <property type="match status" value="1"/>
</dbReference>
<dbReference type="InterPro" id="IPR041577">
    <property type="entry name" value="RT_RNaseH_2"/>
</dbReference>
<keyword evidence="1" id="KW-0645">Protease</keyword>
<dbReference type="InterPro" id="IPR036875">
    <property type="entry name" value="Znf_CCHC_sf"/>
</dbReference>
<evidence type="ECO:0000256" key="3">
    <source>
        <dbReference type="ARBA" id="ARBA00022695"/>
    </source>
</evidence>
<feature type="region of interest" description="Disordered" evidence="8">
    <location>
        <begin position="61"/>
        <end position="91"/>
    </location>
</feature>